<feature type="region of interest" description="Disordered" evidence="1">
    <location>
        <begin position="150"/>
        <end position="178"/>
    </location>
</feature>
<evidence type="ECO:0000256" key="1">
    <source>
        <dbReference type="SAM" id="MobiDB-lite"/>
    </source>
</evidence>
<dbReference type="PANTHER" id="PTHR34287:SF4">
    <property type="entry name" value="OS04G0504200 PROTEIN"/>
    <property type="match status" value="1"/>
</dbReference>
<dbReference type="EMBL" id="WHWC01000018">
    <property type="protein sequence ID" value="KAG8364542.1"/>
    <property type="molecule type" value="Genomic_DNA"/>
</dbReference>
<sequence>MSITSTNEEQLPLLMVVEYLESSMARNLLGKFPDNSAFDFDYSQSSIWSPLLPRPASDSSCRGLELSKKLSYDEDGETGSFLENTKRMAANIKRKFNGAVFDNISSCYTMKKKRKRRSFGISPVTGGGSHGIMGGEGMERQWRSMEQRGMRMRDDGGGGRGGRGSRQGRRAQEAALASAVDCGGVAVTGRENVDVRE</sequence>
<dbReference type="PANTHER" id="PTHR34287">
    <property type="entry name" value="OS06G0551500 PROTEIN-RELATED"/>
    <property type="match status" value="1"/>
</dbReference>
<dbReference type="AlphaFoldDB" id="A0AAV6W7M6"/>
<keyword evidence="3" id="KW-1185">Reference proteome</keyword>
<evidence type="ECO:0000313" key="3">
    <source>
        <dbReference type="Proteomes" id="UP000826271"/>
    </source>
</evidence>
<organism evidence="2 3">
    <name type="scientific">Buddleja alternifolia</name>
    <dbReference type="NCBI Taxonomy" id="168488"/>
    <lineage>
        <taxon>Eukaryota</taxon>
        <taxon>Viridiplantae</taxon>
        <taxon>Streptophyta</taxon>
        <taxon>Embryophyta</taxon>
        <taxon>Tracheophyta</taxon>
        <taxon>Spermatophyta</taxon>
        <taxon>Magnoliopsida</taxon>
        <taxon>eudicotyledons</taxon>
        <taxon>Gunneridae</taxon>
        <taxon>Pentapetalae</taxon>
        <taxon>asterids</taxon>
        <taxon>lamiids</taxon>
        <taxon>Lamiales</taxon>
        <taxon>Scrophulariaceae</taxon>
        <taxon>Buddlejeae</taxon>
        <taxon>Buddleja</taxon>
    </lineage>
</organism>
<reference evidence="2" key="1">
    <citation type="submission" date="2019-10" db="EMBL/GenBank/DDBJ databases">
        <authorList>
            <person name="Zhang R."/>
            <person name="Pan Y."/>
            <person name="Wang J."/>
            <person name="Ma R."/>
            <person name="Yu S."/>
        </authorList>
    </citation>
    <scope>NUCLEOTIDE SEQUENCE</scope>
    <source>
        <strain evidence="2">LA-IB0</strain>
        <tissue evidence="2">Leaf</tissue>
    </source>
</reference>
<gene>
    <name evidence="2" type="ORF">BUALT_Bualt18G0007900</name>
</gene>
<comment type="caution">
    <text evidence="2">The sequence shown here is derived from an EMBL/GenBank/DDBJ whole genome shotgun (WGS) entry which is preliminary data.</text>
</comment>
<dbReference type="Proteomes" id="UP000826271">
    <property type="component" value="Unassembled WGS sequence"/>
</dbReference>
<name>A0AAV6W7M6_9LAMI</name>
<protein>
    <submittedName>
        <fullName evidence="2">Uncharacterized protein</fullName>
    </submittedName>
</protein>
<evidence type="ECO:0000313" key="2">
    <source>
        <dbReference type="EMBL" id="KAG8364542.1"/>
    </source>
</evidence>
<accession>A0AAV6W7M6</accession>
<proteinExistence type="predicted"/>